<evidence type="ECO:0000313" key="2">
    <source>
        <dbReference type="EMBL" id="MBA4631206.1"/>
    </source>
</evidence>
<dbReference type="AlphaFoldDB" id="A0A7C9D1J3"/>
<feature type="transmembrane region" description="Helical" evidence="1">
    <location>
        <begin position="58"/>
        <end position="77"/>
    </location>
</feature>
<accession>A0A7C9D1J3</accession>
<organism evidence="2">
    <name type="scientific">Opuntia streptacantha</name>
    <name type="common">Prickly pear cactus</name>
    <name type="synonym">Opuntia cardona</name>
    <dbReference type="NCBI Taxonomy" id="393608"/>
    <lineage>
        <taxon>Eukaryota</taxon>
        <taxon>Viridiplantae</taxon>
        <taxon>Streptophyta</taxon>
        <taxon>Embryophyta</taxon>
        <taxon>Tracheophyta</taxon>
        <taxon>Spermatophyta</taxon>
        <taxon>Magnoliopsida</taxon>
        <taxon>eudicotyledons</taxon>
        <taxon>Gunneridae</taxon>
        <taxon>Pentapetalae</taxon>
        <taxon>Caryophyllales</taxon>
        <taxon>Cactineae</taxon>
        <taxon>Cactaceae</taxon>
        <taxon>Opuntioideae</taxon>
        <taxon>Opuntia</taxon>
    </lineage>
</organism>
<sequence length="106" mass="11773">MAPNIRKCLICILRNYYVFVTLDLSKRLRKVYYIFDTSICLNSFTNSSKSMIDLPPSFTVSNAFLLITLAISFCGIFPQSDSEMAFANSSGSGTVNLPSQTRIANP</sequence>
<proteinExistence type="predicted"/>
<keyword evidence="1" id="KW-0812">Transmembrane</keyword>
<keyword evidence="1" id="KW-1133">Transmembrane helix</keyword>
<dbReference type="EMBL" id="GISG01076884">
    <property type="protein sequence ID" value="MBA4631206.1"/>
    <property type="molecule type" value="Transcribed_RNA"/>
</dbReference>
<evidence type="ECO:0000256" key="1">
    <source>
        <dbReference type="SAM" id="Phobius"/>
    </source>
</evidence>
<keyword evidence="1" id="KW-0472">Membrane</keyword>
<protein>
    <submittedName>
        <fullName evidence="2">Uncharacterized protein</fullName>
    </submittedName>
</protein>
<name>A0A7C9D1J3_OPUST</name>
<reference evidence="2" key="2">
    <citation type="submission" date="2020-07" db="EMBL/GenBank/DDBJ databases">
        <authorList>
            <person name="Vera ALvarez R."/>
            <person name="Arias-Moreno D.M."/>
            <person name="Jimenez-Jacinto V."/>
            <person name="Jimenez-Bremont J.F."/>
            <person name="Swaminathan K."/>
            <person name="Moose S.P."/>
            <person name="Guerrero-Gonzalez M.L."/>
            <person name="Marino-Ramirez L."/>
            <person name="Landsman D."/>
            <person name="Rodriguez-Kessler M."/>
            <person name="Delgado-Sanchez P."/>
        </authorList>
    </citation>
    <scope>NUCLEOTIDE SEQUENCE</scope>
    <source>
        <tissue evidence="2">Cladode</tissue>
    </source>
</reference>
<reference evidence="2" key="1">
    <citation type="journal article" date="2013" name="J. Plant Res.">
        <title>Effect of fungi and light on seed germination of three Opuntia species from semiarid lands of central Mexico.</title>
        <authorList>
            <person name="Delgado-Sanchez P."/>
            <person name="Jimenez-Bremont J.F."/>
            <person name="Guerrero-Gonzalez Mde L."/>
            <person name="Flores J."/>
        </authorList>
    </citation>
    <scope>NUCLEOTIDE SEQUENCE</scope>
    <source>
        <tissue evidence="2">Cladode</tissue>
    </source>
</reference>